<name>A0ABV6QVJ5_9ACTN</name>
<dbReference type="EMBL" id="JBHLTC010000040">
    <property type="protein sequence ID" value="MFC0628663.1"/>
    <property type="molecule type" value="Genomic_DNA"/>
</dbReference>
<keyword evidence="3" id="KW-1185">Reference proteome</keyword>
<protein>
    <submittedName>
        <fullName evidence="2">Transglutaminase-like domain-containing protein</fullName>
    </submittedName>
</protein>
<dbReference type="Gene3D" id="3.10.620.30">
    <property type="match status" value="1"/>
</dbReference>
<dbReference type="InterPro" id="IPR038765">
    <property type="entry name" value="Papain-like_cys_pep_sf"/>
</dbReference>
<proteinExistence type="predicted"/>
<comment type="caution">
    <text evidence="2">The sequence shown here is derived from an EMBL/GenBank/DDBJ whole genome shotgun (WGS) entry which is preliminary data.</text>
</comment>
<evidence type="ECO:0000259" key="1">
    <source>
        <dbReference type="Pfam" id="PF01841"/>
    </source>
</evidence>
<dbReference type="Proteomes" id="UP001589890">
    <property type="component" value="Unassembled WGS sequence"/>
</dbReference>
<dbReference type="Pfam" id="PF01841">
    <property type="entry name" value="Transglut_core"/>
    <property type="match status" value="1"/>
</dbReference>
<reference evidence="2 3" key="1">
    <citation type="submission" date="2024-09" db="EMBL/GenBank/DDBJ databases">
        <authorList>
            <person name="Sun Q."/>
            <person name="Mori K."/>
        </authorList>
    </citation>
    <scope>NUCLEOTIDE SEQUENCE [LARGE SCALE GENOMIC DNA]</scope>
    <source>
        <strain evidence="2 3">CGMCC 1.15906</strain>
    </source>
</reference>
<feature type="domain" description="Transglutaminase-like" evidence="1">
    <location>
        <begin position="90"/>
        <end position="145"/>
    </location>
</feature>
<gene>
    <name evidence="2" type="ORF">ACFFGN_31635</name>
</gene>
<evidence type="ECO:0000313" key="2">
    <source>
        <dbReference type="EMBL" id="MFC0628663.1"/>
    </source>
</evidence>
<dbReference type="InterPro" id="IPR002931">
    <property type="entry name" value="Transglutaminase-like"/>
</dbReference>
<dbReference type="SUPFAM" id="SSF54001">
    <property type="entry name" value="Cysteine proteinases"/>
    <property type="match status" value="1"/>
</dbReference>
<dbReference type="RefSeq" id="WP_380055375.1">
    <property type="nucleotide sequence ID" value="NZ_JBHLTC010000040.1"/>
</dbReference>
<evidence type="ECO:0000313" key="3">
    <source>
        <dbReference type="Proteomes" id="UP001589890"/>
    </source>
</evidence>
<accession>A0ABV6QVJ5</accession>
<organism evidence="2 3">
    <name type="scientific">Kribbella deserti</name>
    <dbReference type="NCBI Taxonomy" id="1926257"/>
    <lineage>
        <taxon>Bacteria</taxon>
        <taxon>Bacillati</taxon>
        <taxon>Actinomycetota</taxon>
        <taxon>Actinomycetes</taxon>
        <taxon>Propionibacteriales</taxon>
        <taxon>Kribbellaceae</taxon>
        <taxon>Kribbella</taxon>
    </lineage>
</organism>
<sequence length="270" mass="30006">MTLDYRLPGPFTTFDPGQIALLQGLPEDAVGLCQAVQKLVIQPFDATPLGVPDQRIDERNLRPVNAIVAALAALDPRPLNIPRPKEKRVVGCCRHFVTLATALLRQRGIPARARAGFGTYFSPERSFDHWILEYHDGERWIRIDAEHLGHGYVANPADLAPGEFLTGGEAWTLYRAGKVDPMTFGVVGTDHAWGPGEIRGNVIRDLAALNKWEALNWDEWGRITDSYEGKTDADYDDLIDNIAAACARDEPAELQEVYAIDELTFPATFR</sequence>